<dbReference type="Gene3D" id="3.40.630.70">
    <property type="entry name" value="Leucyl/phenylalanyl-tRNA-protein transferase, C-terminal domain"/>
    <property type="match status" value="1"/>
</dbReference>
<dbReference type="PANTHER" id="PTHR30098:SF2">
    <property type="entry name" value="LEUCYL_PHENYLALANYL-TRNA--PROTEIN TRANSFERASE"/>
    <property type="match status" value="1"/>
</dbReference>
<comment type="catalytic activity">
    <reaction evidence="4">
        <text>N-terminal L-arginyl-[protein] + L-leucyl-tRNA(Leu) = N-terminal L-leucyl-L-arginyl-[protein] + tRNA(Leu) + H(+)</text>
        <dbReference type="Rhea" id="RHEA:50416"/>
        <dbReference type="Rhea" id="RHEA-COMP:9613"/>
        <dbReference type="Rhea" id="RHEA-COMP:9622"/>
        <dbReference type="Rhea" id="RHEA-COMP:12672"/>
        <dbReference type="Rhea" id="RHEA-COMP:12673"/>
        <dbReference type="ChEBI" id="CHEBI:15378"/>
        <dbReference type="ChEBI" id="CHEBI:64719"/>
        <dbReference type="ChEBI" id="CHEBI:78442"/>
        <dbReference type="ChEBI" id="CHEBI:78494"/>
        <dbReference type="ChEBI" id="CHEBI:133044"/>
        <dbReference type="EC" id="2.3.2.6"/>
    </reaction>
</comment>
<dbReference type="InterPro" id="IPR042203">
    <property type="entry name" value="Leu/Phe-tRNA_Trfase_C"/>
</dbReference>
<keyword evidence="2 4" id="KW-0808">Transferase</keyword>
<keyword evidence="6" id="KW-1185">Reference proteome</keyword>
<dbReference type="InterPro" id="IPR016181">
    <property type="entry name" value="Acyl_CoA_acyltransferase"/>
</dbReference>
<comment type="caution">
    <text evidence="5">The sequence shown here is derived from an EMBL/GenBank/DDBJ whole genome shotgun (WGS) entry which is preliminary data.</text>
</comment>
<comment type="catalytic activity">
    <reaction evidence="4">
        <text>N-terminal L-lysyl-[protein] + L-leucyl-tRNA(Leu) = N-terminal L-leucyl-L-lysyl-[protein] + tRNA(Leu) + H(+)</text>
        <dbReference type="Rhea" id="RHEA:12340"/>
        <dbReference type="Rhea" id="RHEA-COMP:9613"/>
        <dbReference type="Rhea" id="RHEA-COMP:9622"/>
        <dbReference type="Rhea" id="RHEA-COMP:12670"/>
        <dbReference type="Rhea" id="RHEA-COMP:12671"/>
        <dbReference type="ChEBI" id="CHEBI:15378"/>
        <dbReference type="ChEBI" id="CHEBI:65249"/>
        <dbReference type="ChEBI" id="CHEBI:78442"/>
        <dbReference type="ChEBI" id="CHEBI:78494"/>
        <dbReference type="ChEBI" id="CHEBI:133043"/>
        <dbReference type="EC" id="2.3.2.6"/>
    </reaction>
</comment>
<comment type="catalytic activity">
    <reaction evidence="4">
        <text>L-phenylalanyl-tRNA(Phe) + an N-terminal L-alpha-aminoacyl-[protein] = an N-terminal L-phenylalanyl-L-alpha-aminoacyl-[protein] + tRNA(Phe)</text>
        <dbReference type="Rhea" id="RHEA:43632"/>
        <dbReference type="Rhea" id="RHEA-COMP:9668"/>
        <dbReference type="Rhea" id="RHEA-COMP:9699"/>
        <dbReference type="Rhea" id="RHEA-COMP:10636"/>
        <dbReference type="Rhea" id="RHEA-COMP:10637"/>
        <dbReference type="ChEBI" id="CHEBI:78442"/>
        <dbReference type="ChEBI" id="CHEBI:78531"/>
        <dbReference type="ChEBI" id="CHEBI:78597"/>
        <dbReference type="ChEBI" id="CHEBI:83561"/>
        <dbReference type="EC" id="2.3.2.6"/>
    </reaction>
</comment>
<dbReference type="GO" id="GO:0008914">
    <property type="term" value="F:leucyl-tRNA--protein transferase activity"/>
    <property type="evidence" value="ECO:0007669"/>
    <property type="project" value="UniProtKB-EC"/>
</dbReference>
<evidence type="ECO:0000313" key="5">
    <source>
        <dbReference type="EMBL" id="MFC5730404.1"/>
    </source>
</evidence>
<evidence type="ECO:0000256" key="3">
    <source>
        <dbReference type="ARBA" id="ARBA00023315"/>
    </source>
</evidence>
<dbReference type="Pfam" id="PF03588">
    <property type="entry name" value="Leu_Phe_trans"/>
    <property type="match status" value="1"/>
</dbReference>
<evidence type="ECO:0000256" key="1">
    <source>
        <dbReference type="ARBA" id="ARBA00022490"/>
    </source>
</evidence>
<keyword evidence="1 4" id="KW-0963">Cytoplasm</keyword>
<dbReference type="EC" id="2.3.2.6" evidence="4"/>
<keyword evidence="3 4" id="KW-0012">Acyltransferase</keyword>
<dbReference type="PANTHER" id="PTHR30098">
    <property type="entry name" value="LEUCYL/PHENYLALANYL-TRNA--PROTEIN TRANSFERASE"/>
    <property type="match status" value="1"/>
</dbReference>
<dbReference type="HAMAP" id="MF_00688">
    <property type="entry name" value="Leu_Phe_trans"/>
    <property type="match status" value="1"/>
</dbReference>
<dbReference type="Gene3D" id="3.30.70.3550">
    <property type="entry name" value="Leucyl/phenylalanyl-tRNA-protein transferase, N-terminal domain"/>
    <property type="match status" value="1"/>
</dbReference>
<sequence length="242" mass="26529">MPIEPPPTPWALPTREELAELPTVGDGEEYDDEGTHDASDLVAVGADLDPGTLLAGYRAGLFPMPEGRSVGWWSPAWRGVLRLDELHVSRSLRRSARDFEIRVDTAFAEVVEACADPRRPHGWIDGRIKNAYGALHRLGWAHSVETWRDDRLVGGLYGVAVGGLFAGESMFHRATDASKVALLGLVEGLRADPEGAAGRRLVDVQWATPHLARLGVRQISRASYLAELEALLKVRQPAMFSH</sequence>
<comment type="similarity">
    <text evidence="4">Belongs to the L/F-transferase family.</text>
</comment>
<dbReference type="Proteomes" id="UP001596072">
    <property type="component" value="Unassembled WGS sequence"/>
</dbReference>
<organism evidence="5 6">
    <name type="scientific">Nocardioides vastitatis</name>
    <dbReference type="NCBI Taxonomy" id="2568655"/>
    <lineage>
        <taxon>Bacteria</taxon>
        <taxon>Bacillati</taxon>
        <taxon>Actinomycetota</taxon>
        <taxon>Actinomycetes</taxon>
        <taxon>Propionibacteriales</taxon>
        <taxon>Nocardioidaceae</taxon>
        <taxon>Nocardioides</taxon>
    </lineage>
</organism>
<dbReference type="NCBIfam" id="TIGR00667">
    <property type="entry name" value="aat"/>
    <property type="match status" value="1"/>
</dbReference>
<dbReference type="InterPro" id="IPR042221">
    <property type="entry name" value="Leu/Phe-tRNA_Trfase_N"/>
</dbReference>
<evidence type="ECO:0000256" key="4">
    <source>
        <dbReference type="HAMAP-Rule" id="MF_00688"/>
    </source>
</evidence>
<evidence type="ECO:0000256" key="2">
    <source>
        <dbReference type="ARBA" id="ARBA00022679"/>
    </source>
</evidence>
<comment type="subcellular location">
    <subcellularLocation>
        <location evidence="4">Cytoplasm</location>
    </subcellularLocation>
</comment>
<accession>A0ABW0ZLU5</accession>
<dbReference type="RefSeq" id="WP_240769581.1">
    <property type="nucleotide sequence ID" value="NZ_JBHSNS010000008.1"/>
</dbReference>
<evidence type="ECO:0000313" key="6">
    <source>
        <dbReference type="Proteomes" id="UP001596072"/>
    </source>
</evidence>
<dbReference type="SUPFAM" id="SSF55729">
    <property type="entry name" value="Acyl-CoA N-acyltransferases (Nat)"/>
    <property type="match status" value="1"/>
</dbReference>
<gene>
    <name evidence="4 5" type="primary">aat</name>
    <name evidence="5" type="ORF">ACFPQB_15880</name>
</gene>
<proteinExistence type="inferred from homology"/>
<name>A0ABW0ZLU5_9ACTN</name>
<protein>
    <recommendedName>
        <fullName evidence="4">Leucyl/phenylalanyl-tRNA--protein transferase</fullName>
        <ecNumber evidence="4">2.3.2.6</ecNumber>
    </recommendedName>
    <alternativeName>
        <fullName evidence="4">L/F-transferase</fullName>
    </alternativeName>
    <alternativeName>
        <fullName evidence="4">Leucyltransferase</fullName>
    </alternativeName>
    <alternativeName>
        <fullName evidence="4">Phenyalanyltransferase</fullName>
    </alternativeName>
</protein>
<reference evidence="6" key="1">
    <citation type="journal article" date="2019" name="Int. J. Syst. Evol. Microbiol.">
        <title>The Global Catalogue of Microorganisms (GCM) 10K type strain sequencing project: providing services to taxonomists for standard genome sequencing and annotation.</title>
        <authorList>
            <consortium name="The Broad Institute Genomics Platform"/>
            <consortium name="The Broad Institute Genome Sequencing Center for Infectious Disease"/>
            <person name="Wu L."/>
            <person name="Ma J."/>
        </authorList>
    </citation>
    <scope>NUCLEOTIDE SEQUENCE [LARGE SCALE GENOMIC DNA]</scope>
    <source>
        <strain evidence="6">YIM 94188</strain>
    </source>
</reference>
<dbReference type="EMBL" id="JBHSNS010000008">
    <property type="protein sequence ID" value="MFC5730404.1"/>
    <property type="molecule type" value="Genomic_DNA"/>
</dbReference>
<dbReference type="InterPro" id="IPR004616">
    <property type="entry name" value="Leu/Phe-tRNA_Trfase"/>
</dbReference>
<comment type="function">
    <text evidence="4">Functions in the N-end rule pathway of protein degradation where it conjugates Leu, Phe and, less efficiently, Met from aminoacyl-tRNAs to the N-termini of proteins containing an N-terminal arginine or lysine.</text>
</comment>